<sequence length="413" mass="48888">MKNFSETIKNFDKIRDYVRDFYIYGFKSRNDFTRKSLRTYDNEKRRIESYFEKYVSYNSSFGEKNAFISVNSSTISHNPLYSVWKAKSFTDNDIMLHFYLLDLLNNRDKLSIKQLTDEISINYGTIFELQTVRNKANEYVKEGILISTKLGKTLYYSLNNSYFNDLTSSNNSLLDCLKYYQETAPFGVIGSYILQNENKKNDIFRFKHHFIAHTLEDKILFEILSAIKEKREISFIVESPKNPNKAVILGIPLKIFVSTQTGRRYLNIYNAKRNRFVNHRLDYIKSVKLLDKCNNYDFLKENLKNNLDKCWGVSFGNNSRKKVFKATLYINEKTETYIINRINKEGRDGTLKRLKKNTYLYSKEVFDPNELMSWIKSFIGRIISIESGENFVDARFFNDMQKLKEMYLNKEGN</sequence>
<reference evidence="1 2" key="1">
    <citation type="journal article" date="2001" name="J. Bacteriol.">
        <title>Genome sequence and comparative analysis of the solvent-producing bacterium Clostridium acetobutylicum.</title>
        <authorList>
            <person name="Nolling J."/>
            <person name="Breton G."/>
            <person name="Omelchenko M.V."/>
            <person name="Makarova K.S."/>
            <person name="Zeng Q."/>
            <person name="Gibson R."/>
            <person name="Lee H.M."/>
            <person name="Dubois J."/>
            <person name="Qiu D."/>
            <person name="Hitti J."/>
            <person name="Wolf Y.I."/>
            <person name="Tatusov R.L."/>
            <person name="Sabathe F."/>
            <person name="Doucette-Stamm L."/>
            <person name="Soucaille P."/>
            <person name="Daly M.J."/>
            <person name="Bennett G.N."/>
            <person name="Koonin E.V."/>
            <person name="Smith D.R."/>
        </authorList>
    </citation>
    <scope>NUCLEOTIDE SEQUENCE [LARGE SCALE GENOMIC DNA]</scope>
    <source>
        <strain evidence="2">ATCC 824 / DSM 792 / JCM 1419 / LMG 5710 / VKM B-1787</strain>
    </source>
</reference>
<protein>
    <submittedName>
        <fullName evidence="1">Uncharacterized protein</fullName>
    </submittedName>
</protein>
<dbReference type="KEGG" id="cac:CA_C3385"/>
<accession>Q97DT7</accession>
<dbReference type="GeneID" id="44999879"/>
<dbReference type="PATRIC" id="fig|272562.8.peg.3566"/>
<organism evidence="1 2">
    <name type="scientific">Clostridium acetobutylicum (strain ATCC 824 / DSM 792 / JCM 1419 / IAM 19013 / LMG 5710 / NBRC 13948 / NRRL B-527 / VKM B-1787 / 2291 / W)</name>
    <dbReference type="NCBI Taxonomy" id="272562"/>
    <lineage>
        <taxon>Bacteria</taxon>
        <taxon>Bacillati</taxon>
        <taxon>Bacillota</taxon>
        <taxon>Clostridia</taxon>
        <taxon>Eubacteriales</taxon>
        <taxon>Clostridiaceae</taxon>
        <taxon>Clostridium</taxon>
    </lineage>
</organism>
<dbReference type="PIR" id="H97315">
    <property type="entry name" value="H97315"/>
</dbReference>
<dbReference type="PROSITE" id="PS52050">
    <property type="entry name" value="WYL"/>
    <property type="match status" value="1"/>
</dbReference>
<dbReference type="RefSeq" id="WP_010966655.1">
    <property type="nucleotide sequence ID" value="NC_003030.1"/>
</dbReference>
<dbReference type="OrthoDB" id="9814277at2"/>
<name>Q97DT7_CLOAB</name>
<dbReference type="EMBL" id="AE001437">
    <property type="protein sequence ID" value="AAK81315.1"/>
    <property type="molecule type" value="Genomic_DNA"/>
</dbReference>
<evidence type="ECO:0000313" key="1">
    <source>
        <dbReference type="EMBL" id="AAK81315.1"/>
    </source>
</evidence>
<dbReference type="AlphaFoldDB" id="Q97DT7"/>
<dbReference type="STRING" id="272562.CA_C3385"/>
<proteinExistence type="predicted"/>
<gene>
    <name evidence="1" type="ordered locus">CA_C3385</name>
</gene>
<dbReference type="Proteomes" id="UP000000814">
    <property type="component" value="Chromosome"/>
</dbReference>
<dbReference type="HOGENOM" id="CLU_054548_0_0_9"/>
<evidence type="ECO:0000313" key="2">
    <source>
        <dbReference type="Proteomes" id="UP000000814"/>
    </source>
</evidence>
<dbReference type="eggNOG" id="COG2378">
    <property type="taxonomic scope" value="Bacteria"/>
</dbReference>
<keyword evidence="2" id="KW-1185">Reference proteome</keyword>